<evidence type="ECO:0000313" key="3">
    <source>
        <dbReference type="Proteomes" id="UP000244335"/>
    </source>
</evidence>
<sequence length="391" mass="42073">MVMLPRRVLTRYLITLFTIPSFFSHASAEQAQAKQQQLDGPRTLDDQDARQLGYVRLPLDLGNGVKVSFLAKENSLTTLQGKIDAVKAPGRAELAQVFVPDERDNFEVTVSVLRPGFAAEAPSVSEQLLIENGYGITDADHASLTSADARGQTLDQSKVQRTARSLCQVRQDMLICFFMEGDTEYGDQFANQAEIMANSLSFDEGPEEGFASSQIEAVDLPLGSRGTIALDYPSEFSVASNDFMGDLPGTLQLRQDSDDDPLSVIIIAASAGSAPPNAEAVDSVADQLIGGWLKQNEKLFANPALAAKGDLAGLGSGGIGRSYAYIVDKLAGGGGQAQIRFSLFASGAVRYSVLMVTHYSPKVDETEQFFARLGGITGYDLVMQSILHHLH</sequence>
<organism evidence="2 3">
    <name type="scientific">Rhizobium rhizogenes</name>
    <name type="common">Agrobacterium rhizogenes</name>
    <dbReference type="NCBI Taxonomy" id="359"/>
    <lineage>
        <taxon>Bacteria</taxon>
        <taxon>Pseudomonadati</taxon>
        <taxon>Pseudomonadota</taxon>
        <taxon>Alphaproteobacteria</taxon>
        <taxon>Hyphomicrobiales</taxon>
        <taxon>Rhizobiaceae</taxon>
        <taxon>Rhizobium/Agrobacterium group</taxon>
        <taxon>Rhizobium</taxon>
    </lineage>
</organism>
<dbReference type="Proteomes" id="UP000244335">
    <property type="component" value="Unassembled WGS sequence"/>
</dbReference>
<dbReference type="RefSeq" id="WP_116494424.1">
    <property type="nucleotide sequence ID" value="NZ_QDFR01000005.1"/>
</dbReference>
<name>A0AA92C1L5_RHIRH</name>
<protein>
    <submittedName>
        <fullName evidence="2">Uncharacterized protein</fullName>
    </submittedName>
</protein>
<proteinExistence type="predicted"/>
<comment type="caution">
    <text evidence="2">The sequence shown here is derived from an EMBL/GenBank/DDBJ whole genome shotgun (WGS) entry which is preliminary data.</text>
</comment>
<keyword evidence="1" id="KW-0732">Signal</keyword>
<feature type="signal peptide" evidence="1">
    <location>
        <begin position="1"/>
        <end position="28"/>
    </location>
</feature>
<gene>
    <name evidence="2" type="ORF">DC430_16115</name>
</gene>
<feature type="chain" id="PRO_5041742059" evidence="1">
    <location>
        <begin position="29"/>
        <end position="391"/>
    </location>
</feature>
<evidence type="ECO:0000313" key="2">
    <source>
        <dbReference type="EMBL" id="PVE52364.1"/>
    </source>
</evidence>
<evidence type="ECO:0000256" key="1">
    <source>
        <dbReference type="SAM" id="SignalP"/>
    </source>
</evidence>
<reference evidence="2 3" key="1">
    <citation type="submission" date="2018-04" db="EMBL/GenBank/DDBJ databases">
        <authorList>
            <person name="Hagen T."/>
        </authorList>
    </citation>
    <scope>NUCLEOTIDE SEQUENCE [LARGE SCALE GENOMIC DNA]</scope>
    <source>
        <strain evidence="2 3">TPD7009</strain>
    </source>
</reference>
<accession>A0AA92C1L5</accession>
<dbReference type="EMBL" id="QDFR01000005">
    <property type="protein sequence ID" value="PVE52364.1"/>
    <property type="molecule type" value="Genomic_DNA"/>
</dbReference>
<dbReference type="AlphaFoldDB" id="A0AA92C1L5"/>